<reference evidence="2 3" key="1">
    <citation type="submission" date="2019-06" db="EMBL/GenBank/DDBJ databases">
        <title>Genomic Encyclopedia of Type Strains, Phase IV (KMG-V): Genome sequencing to study the core and pangenomes of soil and plant-associated prokaryotes.</title>
        <authorList>
            <person name="Whitman W."/>
        </authorList>
    </citation>
    <scope>NUCLEOTIDE SEQUENCE [LARGE SCALE GENOMIC DNA]</scope>
    <source>
        <strain evidence="2 3">BR 11880</strain>
    </source>
</reference>
<dbReference type="RefSeq" id="WP_145753461.1">
    <property type="nucleotide sequence ID" value="NZ_VITN01000024.1"/>
</dbReference>
<evidence type="ECO:0000313" key="2">
    <source>
        <dbReference type="EMBL" id="TWB12432.1"/>
    </source>
</evidence>
<accession>A0A560EST1</accession>
<proteinExistence type="predicted"/>
<dbReference type="AlphaFoldDB" id="A0A560EST1"/>
<dbReference type="EMBL" id="VITN01000024">
    <property type="protein sequence ID" value="TWB12432.1"/>
    <property type="molecule type" value="Genomic_DNA"/>
</dbReference>
<keyword evidence="1" id="KW-0812">Transmembrane</keyword>
<dbReference type="Proteomes" id="UP000319859">
    <property type="component" value="Unassembled WGS sequence"/>
</dbReference>
<protein>
    <submittedName>
        <fullName evidence="2">Uncharacterized protein</fullName>
    </submittedName>
</protein>
<sequence length="120" mass="12549">MSPQPETQDVSARGIVYAALGLAAFVALALGVVALLVPLLGHGRGAAAVTPPRPVAGAPLDEVPYQGGAQVRAAAAAKLDRYGWADRDAGRAVIPIDRAMELLARKGWPDQDEKDAEERQ</sequence>
<dbReference type="OrthoDB" id="129807at2"/>
<comment type="caution">
    <text evidence="2">The sequence shown here is derived from an EMBL/GenBank/DDBJ whole genome shotgun (WGS) entry which is preliminary data.</text>
</comment>
<gene>
    <name evidence="2" type="ORF">FBZ89_12445</name>
</gene>
<keyword evidence="1" id="KW-0472">Membrane</keyword>
<feature type="transmembrane region" description="Helical" evidence="1">
    <location>
        <begin position="15"/>
        <end position="37"/>
    </location>
</feature>
<name>A0A560EST1_9PROT</name>
<organism evidence="2 3">
    <name type="scientific">Nitrospirillum amazonense</name>
    <dbReference type="NCBI Taxonomy" id="28077"/>
    <lineage>
        <taxon>Bacteria</taxon>
        <taxon>Pseudomonadati</taxon>
        <taxon>Pseudomonadota</taxon>
        <taxon>Alphaproteobacteria</taxon>
        <taxon>Rhodospirillales</taxon>
        <taxon>Azospirillaceae</taxon>
        <taxon>Nitrospirillum</taxon>
    </lineage>
</organism>
<evidence type="ECO:0000313" key="3">
    <source>
        <dbReference type="Proteomes" id="UP000319859"/>
    </source>
</evidence>
<evidence type="ECO:0000256" key="1">
    <source>
        <dbReference type="SAM" id="Phobius"/>
    </source>
</evidence>
<keyword evidence="1" id="KW-1133">Transmembrane helix</keyword>